<dbReference type="CDD" id="cd18793">
    <property type="entry name" value="SF2_C_SNF"/>
    <property type="match status" value="1"/>
</dbReference>
<comment type="similarity">
    <text evidence="2">Belongs to the SNF2/RAD54 helicase family.</text>
</comment>
<protein>
    <submittedName>
        <fullName evidence="12">Uncharacterized protein</fullName>
    </submittedName>
</protein>
<evidence type="ECO:0000313" key="13">
    <source>
        <dbReference type="Proteomes" id="UP001201980"/>
    </source>
</evidence>
<feature type="compositionally biased region" description="Low complexity" evidence="9">
    <location>
        <begin position="1471"/>
        <end position="1488"/>
    </location>
</feature>
<dbReference type="SUPFAM" id="SSF52540">
    <property type="entry name" value="P-loop containing nucleoside triphosphate hydrolases"/>
    <property type="match status" value="2"/>
</dbReference>
<reference evidence="12" key="1">
    <citation type="submission" date="2022-07" db="EMBL/GenBank/DDBJ databases">
        <title>Draft genome sequence of Zalerion maritima ATCC 34329, a (micro)plastics degrading marine fungus.</title>
        <authorList>
            <person name="Paco A."/>
            <person name="Goncalves M.F.M."/>
            <person name="Rocha-Santos T.A.P."/>
            <person name="Alves A."/>
        </authorList>
    </citation>
    <scope>NUCLEOTIDE SEQUENCE</scope>
    <source>
        <strain evidence="12">ATCC 34329</strain>
    </source>
</reference>
<evidence type="ECO:0000313" key="12">
    <source>
        <dbReference type="EMBL" id="KAJ2905934.1"/>
    </source>
</evidence>
<keyword evidence="8" id="KW-0539">Nucleus</keyword>
<evidence type="ECO:0000256" key="7">
    <source>
        <dbReference type="ARBA" id="ARBA00023125"/>
    </source>
</evidence>
<dbReference type="InterPro" id="IPR049730">
    <property type="entry name" value="SNF2/RAD54-like_C"/>
</dbReference>
<keyword evidence="3" id="KW-0547">Nucleotide-binding</keyword>
<feature type="compositionally biased region" description="Basic and acidic residues" evidence="9">
    <location>
        <begin position="121"/>
        <end position="135"/>
    </location>
</feature>
<feature type="region of interest" description="Disordered" evidence="9">
    <location>
        <begin position="1681"/>
        <end position="1738"/>
    </location>
</feature>
<feature type="compositionally biased region" description="Basic and acidic residues" evidence="9">
    <location>
        <begin position="1435"/>
        <end position="1445"/>
    </location>
</feature>
<feature type="region of interest" description="Disordered" evidence="9">
    <location>
        <begin position="1435"/>
        <end position="1532"/>
    </location>
</feature>
<feature type="compositionally biased region" description="Basic and acidic residues" evidence="9">
    <location>
        <begin position="223"/>
        <end position="232"/>
    </location>
</feature>
<dbReference type="Pfam" id="PF24580">
    <property type="entry name" value="DUF7607"/>
    <property type="match status" value="1"/>
</dbReference>
<dbReference type="InterPro" id="IPR038718">
    <property type="entry name" value="SNF2-like_sf"/>
</dbReference>
<dbReference type="InterPro" id="IPR014001">
    <property type="entry name" value="Helicase_ATP-bd"/>
</dbReference>
<evidence type="ECO:0000256" key="8">
    <source>
        <dbReference type="ARBA" id="ARBA00023242"/>
    </source>
</evidence>
<sequence length="1738" mass="194397">MSGSESADDPLGWGVERVVQELCTPNCSWRVPGAVNLPEPAQLADLIRENEIGGEELLTCEENLGGLDNLFNALKIRKFREKNFLGKLIQHFKKTSKQYQLWKDGESQDVVMENTLSARASSDKGFHTPEAEAKPLAEPANDSIKPTKKHTPEPPTSPLGPPKNPADPILKRSAVDAFDFPRLELASPPENPSPKKRKRIAPTNMQSEPMHEHAPSIPSFLSRLEDRGDDPLSRLLPDSASNGEDGELTGPLLPMLDNDFQNMDFEFSFIARPTTAIRKEAVSRAMKHQFTSVAKKSGYESGSGSEDELLPAWGQSDDEYDDETWEEIEQERLEIGRRKSKFLSNEKVGAAIEEACNAFIQNWRENKLPRLEPTAYKIWSAGRRRGPNRSDDMAVLVKSKDSYEHRLLKLKRHIHDSQWKSAEEVKKQAAAAEFTVMDLEDVRWRLGVLLSPHSPPKPLRSSPSRPVAKKSKQAELDSGEDAISSGDDDDDFIVQDSHGEVCVFAEEPPRRRAAPRGSPTKAKAPTTPAARRPSALPIDLTRDDGEVVGNPPVDLTGLPDTPPAEASTSKPEPDNVLVLRPPGVKLTQLEWNTLEFGDRLILKMMSVWEDAVREALFESKRNHNEDELWHDYVAPTIRSRQVDGNPNVHQQVATSWVRFFDAFLRREKVKRRKFKLFDKIAIRTKTVCKEHHKEWPQFLDLFGKRMELIETKVVSIISDESDMDLDTPSKRNKPIILDKNAVDIRKASALLRRTQEERKRTNRELLSLLPAAQRRLIINETKAESDGCIYVNDNIAKLIKDHQVEGIRFLWNQVVADKEQQAKPQGCLLAHTMGLGKTMQVITLLIAIQEARSSEDESVSRQIPEHLSRSQTLVLCPPTLVENWMCELDKWDEDNILGRHFPLTAQTNTLERQAIINQWNSGGGVLIMGYSLFRSIFAPRKAILESDRIRVEGLQKILTKESRIVVADEAHLLKNEQSQISKACSNFHTGSRIALTGSPLSNNVLEYYSMINWVATNYLGPRREFKDLYAKPIQDGLYQDSTSYDKRRSLKKLKILTEVVASKVHRRTTAVLKGCLPSKQEFVFFVPLTQRQREVYEYYINGAKNNLHRTYGAQRVSATEIMSLVNALGLICNHPKIYHNKLKCTQNESTAATKPKANPDSEGNTPPAEGDAENIDGDQVANLSREFIEGALASFPAKDLDSVEHSWKVKLLLKIVKESRDIGDKVLVFSQSVHTLEFLQALLRHEQIECQLLDGKTPMQKRQGNVDDFNKSESSTTYLISTKAGGLGLNIHGANRVVIFDFLWNPSEESQALGRAYRIGQKKPVTIYRFVSAGTFEEKKLNHVIFKLQLFSRVVDKAKPFAFAQKIALDLLDPIKDVEAKDVTSFRDKDVVLDRILDEDTHKVGIKRIMPFDSIYEEDVDEALDEQEQEEVKKELQSLKERQKDPNWVPPGHSSQLSRTLATHVAGQRPSGPSSQRHSHTSSNSQPSPNQPPYSPFSGQLPNLRNAYANGNLLGQHSPGAQAHQQGRVSPATVNAKVDMAAPGPQVLHDSEPVPPILTNASSNMPQTPRAGVPHLPSSAPAADVDNSASELGRQIVGRLQQKYPSIKDGSLERFKADMETLKDVVPPLQLRSFLRTALDTATQTPYLAYKVIFLEPHLKQLAGQGSSGIQAALAALRDGAAGTSRSNQSNTATPVPDPKPLPTWAQKAVQIGGRPHQSPRGRPPGQSRGRPRRSPSR</sequence>
<evidence type="ECO:0000256" key="4">
    <source>
        <dbReference type="ARBA" id="ARBA00022801"/>
    </source>
</evidence>
<dbReference type="InterPro" id="IPR027417">
    <property type="entry name" value="P-loop_NTPase"/>
</dbReference>
<dbReference type="PROSITE" id="PS51192">
    <property type="entry name" value="HELICASE_ATP_BIND_1"/>
    <property type="match status" value="1"/>
</dbReference>
<proteinExistence type="inferred from homology"/>
<evidence type="ECO:0000256" key="2">
    <source>
        <dbReference type="ARBA" id="ARBA00007025"/>
    </source>
</evidence>
<comment type="subcellular location">
    <subcellularLocation>
        <location evidence="1">Nucleus</location>
    </subcellularLocation>
</comment>
<dbReference type="InterPro" id="IPR001650">
    <property type="entry name" value="Helicase_C-like"/>
</dbReference>
<dbReference type="InterPro" id="IPR044574">
    <property type="entry name" value="ARIP4-like"/>
</dbReference>
<dbReference type="Pfam" id="PF00271">
    <property type="entry name" value="Helicase_C"/>
    <property type="match status" value="1"/>
</dbReference>
<feature type="region of interest" description="Disordered" evidence="9">
    <location>
        <begin position="119"/>
        <end position="169"/>
    </location>
</feature>
<feature type="region of interest" description="Disordered" evidence="9">
    <location>
        <begin position="450"/>
        <end position="576"/>
    </location>
</feature>
<dbReference type="PROSITE" id="PS51194">
    <property type="entry name" value="HELICASE_CTER"/>
    <property type="match status" value="1"/>
</dbReference>
<keyword evidence="6" id="KW-0067">ATP-binding</keyword>
<accession>A0AAD5WXJ5</accession>
<dbReference type="GO" id="GO:0004386">
    <property type="term" value="F:helicase activity"/>
    <property type="evidence" value="ECO:0007669"/>
    <property type="project" value="UniProtKB-KW"/>
</dbReference>
<organism evidence="12 13">
    <name type="scientific">Zalerion maritima</name>
    <dbReference type="NCBI Taxonomy" id="339359"/>
    <lineage>
        <taxon>Eukaryota</taxon>
        <taxon>Fungi</taxon>
        <taxon>Dikarya</taxon>
        <taxon>Ascomycota</taxon>
        <taxon>Pezizomycotina</taxon>
        <taxon>Sordariomycetes</taxon>
        <taxon>Lulworthiomycetidae</taxon>
        <taxon>Lulworthiales</taxon>
        <taxon>Lulworthiaceae</taxon>
        <taxon>Zalerion</taxon>
    </lineage>
</organism>
<dbReference type="InterPro" id="IPR056026">
    <property type="entry name" value="DUF7607"/>
</dbReference>
<feature type="compositionally biased region" description="Pro residues" evidence="9">
    <location>
        <begin position="153"/>
        <end position="165"/>
    </location>
</feature>
<dbReference type="Proteomes" id="UP001201980">
    <property type="component" value="Unassembled WGS sequence"/>
</dbReference>
<dbReference type="Pfam" id="PF00176">
    <property type="entry name" value="SNF2-rel_dom"/>
    <property type="match status" value="1"/>
</dbReference>
<feature type="compositionally biased region" description="Low complexity" evidence="9">
    <location>
        <begin position="515"/>
        <end position="535"/>
    </location>
</feature>
<name>A0AAD5WXJ5_9PEZI</name>
<gene>
    <name evidence="12" type="ORF">MKZ38_003722</name>
</gene>
<feature type="region of interest" description="Disordered" evidence="9">
    <location>
        <begin position="296"/>
        <end position="316"/>
    </location>
</feature>
<feature type="region of interest" description="Disordered" evidence="9">
    <location>
        <begin position="1149"/>
        <end position="1175"/>
    </location>
</feature>
<keyword evidence="7" id="KW-0238">DNA-binding</keyword>
<dbReference type="InterPro" id="IPR000330">
    <property type="entry name" value="SNF2_N"/>
</dbReference>
<keyword evidence="4" id="KW-0378">Hydrolase</keyword>
<dbReference type="GO" id="GO:0003677">
    <property type="term" value="F:DNA binding"/>
    <property type="evidence" value="ECO:0007669"/>
    <property type="project" value="UniProtKB-KW"/>
</dbReference>
<dbReference type="Gene3D" id="3.40.50.10810">
    <property type="entry name" value="Tandem AAA-ATPase domain"/>
    <property type="match status" value="1"/>
</dbReference>
<dbReference type="Gene3D" id="3.40.50.300">
    <property type="entry name" value="P-loop containing nucleotide triphosphate hydrolases"/>
    <property type="match status" value="1"/>
</dbReference>
<dbReference type="SMART" id="SM00490">
    <property type="entry name" value="HELICc"/>
    <property type="match status" value="1"/>
</dbReference>
<feature type="domain" description="Helicase ATP-binding" evidence="10">
    <location>
        <begin position="818"/>
        <end position="1017"/>
    </location>
</feature>
<dbReference type="PANTHER" id="PTHR45797">
    <property type="entry name" value="RAD54-LIKE"/>
    <property type="match status" value="1"/>
</dbReference>
<dbReference type="GO" id="GO:0005634">
    <property type="term" value="C:nucleus"/>
    <property type="evidence" value="ECO:0007669"/>
    <property type="project" value="UniProtKB-SubCell"/>
</dbReference>
<evidence type="ECO:0000256" key="9">
    <source>
        <dbReference type="SAM" id="MobiDB-lite"/>
    </source>
</evidence>
<dbReference type="EMBL" id="JAKWBI020000021">
    <property type="protein sequence ID" value="KAJ2905934.1"/>
    <property type="molecule type" value="Genomic_DNA"/>
</dbReference>
<dbReference type="GO" id="GO:0016887">
    <property type="term" value="F:ATP hydrolysis activity"/>
    <property type="evidence" value="ECO:0007669"/>
    <property type="project" value="InterPro"/>
</dbReference>
<feature type="region of interest" description="Disordered" evidence="9">
    <location>
        <begin position="1564"/>
        <end position="1587"/>
    </location>
</feature>
<evidence type="ECO:0000256" key="6">
    <source>
        <dbReference type="ARBA" id="ARBA00022840"/>
    </source>
</evidence>
<feature type="region of interest" description="Disordered" evidence="9">
    <location>
        <begin position="221"/>
        <end position="254"/>
    </location>
</feature>
<dbReference type="CDD" id="cd18007">
    <property type="entry name" value="DEXHc_ATRX-like"/>
    <property type="match status" value="1"/>
</dbReference>
<feature type="domain" description="Helicase C-terminal" evidence="11">
    <location>
        <begin position="1208"/>
        <end position="1367"/>
    </location>
</feature>
<feature type="compositionally biased region" description="Polar residues" evidence="9">
    <location>
        <begin position="1684"/>
        <end position="1694"/>
    </location>
</feature>
<evidence type="ECO:0000256" key="1">
    <source>
        <dbReference type="ARBA" id="ARBA00004123"/>
    </source>
</evidence>
<dbReference type="SMART" id="SM00487">
    <property type="entry name" value="DEXDc"/>
    <property type="match status" value="1"/>
</dbReference>
<evidence type="ECO:0000259" key="10">
    <source>
        <dbReference type="PROSITE" id="PS51192"/>
    </source>
</evidence>
<dbReference type="PANTHER" id="PTHR45797:SF1">
    <property type="entry name" value="HELICASE ARIP4"/>
    <property type="match status" value="1"/>
</dbReference>
<feature type="compositionally biased region" description="Low complexity" evidence="9">
    <location>
        <begin position="1719"/>
        <end position="1729"/>
    </location>
</feature>
<keyword evidence="13" id="KW-1185">Reference proteome</keyword>
<evidence type="ECO:0000256" key="5">
    <source>
        <dbReference type="ARBA" id="ARBA00022806"/>
    </source>
</evidence>
<keyword evidence="5" id="KW-0347">Helicase</keyword>
<dbReference type="GO" id="GO:0005524">
    <property type="term" value="F:ATP binding"/>
    <property type="evidence" value="ECO:0007669"/>
    <property type="project" value="UniProtKB-KW"/>
</dbReference>
<evidence type="ECO:0000259" key="11">
    <source>
        <dbReference type="PROSITE" id="PS51194"/>
    </source>
</evidence>
<evidence type="ECO:0000256" key="3">
    <source>
        <dbReference type="ARBA" id="ARBA00022741"/>
    </source>
</evidence>
<comment type="caution">
    <text evidence="12">The sequence shown here is derived from an EMBL/GenBank/DDBJ whole genome shotgun (WGS) entry which is preliminary data.</text>
</comment>